<comment type="catalytic activity">
    <reaction evidence="11">
        <text>(6S)-5-methyl-5,6,7,8-tetrahydrofolate + NAD(+) = (6R)-5,10-methylene-5,6,7,8-tetrahydrofolate + NADH + H(+)</text>
        <dbReference type="Rhea" id="RHEA:19821"/>
        <dbReference type="ChEBI" id="CHEBI:15378"/>
        <dbReference type="ChEBI" id="CHEBI:15636"/>
        <dbReference type="ChEBI" id="CHEBI:18608"/>
        <dbReference type="ChEBI" id="CHEBI:57540"/>
        <dbReference type="ChEBI" id="CHEBI:57945"/>
        <dbReference type="EC" id="1.5.1.54"/>
    </reaction>
    <physiologicalReaction direction="right-to-left" evidence="11">
        <dbReference type="Rhea" id="RHEA:19823"/>
    </physiologicalReaction>
</comment>
<dbReference type="CDD" id="cd00537">
    <property type="entry name" value="MTHFR"/>
    <property type="match status" value="1"/>
</dbReference>
<dbReference type="InterPro" id="IPR004620">
    <property type="entry name" value="MTHF_reductase_bac"/>
</dbReference>
<dbReference type="InterPro" id="IPR029041">
    <property type="entry name" value="FAD-linked_oxidoreductase-like"/>
</dbReference>
<evidence type="ECO:0000256" key="2">
    <source>
        <dbReference type="ARBA" id="ARBA00004777"/>
    </source>
</evidence>
<protein>
    <recommendedName>
        <fullName evidence="12">Methylenetetrahydrofolate reductase</fullName>
        <ecNumber evidence="12">1.5.1.54</ecNumber>
    </recommendedName>
</protein>
<dbReference type="PANTHER" id="PTHR45754">
    <property type="entry name" value="METHYLENETETRAHYDROFOLATE REDUCTASE"/>
    <property type="match status" value="1"/>
</dbReference>
<accession>A0A086ZRJ8</accession>
<dbReference type="InterPro" id="IPR003171">
    <property type="entry name" value="Mehydrof_redctse-like"/>
</dbReference>
<evidence type="ECO:0000256" key="5">
    <source>
        <dbReference type="ARBA" id="ARBA00022630"/>
    </source>
</evidence>
<keyword evidence="4" id="KW-0028">Amino-acid biosynthesis</keyword>
<dbReference type="RefSeq" id="WP_026502865.1">
    <property type="nucleotide sequence ID" value="NZ_JADYTP010000001.1"/>
</dbReference>
<evidence type="ECO:0000256" key="1">
    <source>
        <dbReference type="ARBA" id="ARBA00001974"/>
    </source>
</evidence>
<gene>
    <name evidence="13" type="ORF">BBOU_0011</name>
</gene>
<evidence type="ECO:0000256" key="3">
    <source>
        <dbReference type="ARBA" id="ARBA00006743"/>
    </source>
</evidence>
<evidence type="ECO:0000313" key="13">
    <source>
        <dbReference type="EMBL" id="KFI49148.1"/>
    </source>
</evidence>
<name>A0A086ZRJ8_9BIFI</name>
<dbReference type="GO" id="GO:0009086">
    <property type="term" value="P:methionine biosynthetic process"/>
    <property type="evidence" value="ECO:0007669"/>
    <property type="project" value="UniProtKB-KW"/>
</dbReference>
<keyword evidence="14" id="KW-1185">Reference proteome</keyword>
<evidence type="ECO:0000256" key="4">
    <source>
        <dbReference type="ARBA" id="ARBA00022605"/>
    </source>
</evidence>
<keyword evidence="5 12" id="KW-0285">Flavoprotein</keyword>
<evidence type="ECO:0000256" key="12">
    <source>
        <dbReference type="RuleBase" id="RU003862"/>
    </source>
</evidence>
<dbReference type="Pfam" id="PF02219">
    <property type="entry name" value="MTHFR"/>
    <property type="match status" value="1"/>
</dbReference>
<evidence type="ECO:0000256" key="7">
    <source>
        <dbReference type="ARBA" id="ARBA00023002"/>
    </source>
</evidence>
<dbReference type="EMBL" id="JGYQ01000002">
    <property type="protein sequence ID" value="KFI49148.1"/>
    <property type="molecule type" value="Genomic_DNA"/>
</dbReference>
<sequence length="289" mass="31897">MHQPMFSIEVFPPKRNAPVGTIYDTLDGLQGLNPDFISVTYGTGKSSDRTATARIANTIRKEYDIPAVAHLTAQYTTREQVDEALDMFKQAGVSAVLALRGDPVPGREPEGAFEHASDLVAYIREHDPDMTIFGACYPECHPQATDLDEDIRNLKIKVDAGASHLISQLFYDNADFYHFLDKARAAGIDVPIEAGIMPVTNAKQIRRMVRMCSSRVPLPLESLLDKWGDDPKTLKQAGVIYASNQIADLVAHGVDGVHLYSMNKPAVTRQIWHNVEDLFSPAQTGTDFA</sequence>
<dbReference type="OrthoDB" id="9812555at2"/>
<dbReference type="PANTHER" id="PTHR45754:SF3">
    <property type="entry name" value="METHYLENETETRAHYDROFOLATE REDUCTASE (NADPH)"/>
    <property type="match status" value="1"/>
</dbReference>
<evidence type="ECO:0000256" key="9">
    <source>
        <dbReference type="ARBA" id="ARBA00023167"/>
    </source>
</evidence>
<comment type="pathway">
    <text evidence="2 12">One-carbon metabolism; tetrahydrofolate interconversion.</text>
</comment>
<keyword evidence="9" id="KW-0486">Methionine biosynthesis</keyword>
<dbReference type="AlphaFoldDB" id="A0A086ZRJ8"/>
<comment type="cofactor">
    <cofactor evidence="1 12">
        <name>FAD</name>
        <dbReference type="ChEBI" id="CHEBI:57692"/>
    </cofactor>
</comment>
<dbReference type="GO" id="GO:0071949">
    <property type="term" value="F:FAD binding"/>
    <property type="evidence" value="ECO:0007669"/>
    <property type="project" value="TreeGrafter"/>
</dbReference>
<dbReference type="Gene3D" id="3.20.20.220">
    <property type="match status" value="1"/>
</dbReference>
<dbReference type="GO" id="GO:0106312">
    <property type="term" value="F:methylenetetrahydrofolate reductase (NADH) activity"/>
    <property type="evidence" value="ECO:0007669"/>
    <property type="project" value="UniProtKB-EC"/>
</dbReference>
<dbReference type="UniPathway" id="UPA00193"/>
<comment type="pathway">
    <text evidence="10">Amino-acid biosynthesis; L-methionine biosynthesis via de novo pathway.</text>
</comment>
<organism evidence="13 14">
    <name type="scientific">Bifidobacterium boum</name>
    <dbReference type="NCBI Taxonomy" id="78343"/>
    <lineage>
        <taxon>Bacteria</taxon>
        <taxon>Bacillati</taxon>
        <taxon>Actinomycetota</taxon>
        <taxon>Actinomycetes</taxon>
        <taxon>Bifidobacteriales</taxon>
        <taxon>Bifidobacteriaceae</taxon>
        <taxon>Bifidobacterium</taxon>
    </lineage>
</organism>
<evidence type="ECO:0000256" key="6">
    <source>
        <dbReference type="ARBA" id="ARBA00022827"/>
    </source>
</evidence>
<evidence type="ECO:0000313" key="14">
    <source>
        <dbReference type="Proteomes" id="UP000029093"/>
    </source>
</evidence>
<keyword evidence="8" id="KW-0520">NAD</keyword>
<keyword evidence="7 12" id="KW-0560">Oxidoreductase</keyword>
<dbReference type="GO" id="GO:0005829">
    <property type="term" value="C:cytosol"/>
    <property type="evidence" value="ECO:0007669"/>
    <property type="project" value="InterPro"/>
</dbReference>
<comment type="caution">
    <text evidence="13">The sequence shown here is derived from an EMBL/GenBank/DDBJ whole genome shotgun (WGS) entry which is preliminary data.</text>
</comment>
<dbReference type="Proteomes" id="UP000029093">
    <property type="component" value="Unassembled WGS sequence"/>
</dbReference>
<comment type="similarity">
    <text evidence="3 12">Belongs to the methylenetetrahydrofolate reductase family.</text>
</comment>
<proteinExistence type="inferred from homology"/>
<dbReference type="NCBIfam" id="TIGR00676">
    <property type="entry name" value="fadh2"/>
    <property type="match status" value="1"/>
</dbReference>
<dbReference type="GO" id="GO:0035999">
    <property type="term" value="P:tetrahydrofolate interconversion"/>
    <property type="evidence" value="ECO:0007669"/>
    <property type="project" value="UniProtKB-UniPathway"/>
</dbReference>
<evidence type="ECO:0000256" key="11">
    <source>
        <dbReference type="ARBA" id="ARBA00048628"/>
    </source>
</evidence>
<evidence type="ECO:0000256" key="10">
    <source>
        <dbReference type="ARBA" id="ARBA00034478"/>
    </source>
</evidence>
<reference evidence="13 14" key="1">
    <citation type="submission" date="2014-03" db="EMBL/GenBank/DDBJ databases">
        <title>Genomics of Bifidobacteria.</title>
        <authorList>
            <person name="Ventura M."/>
            <person name="Milani C."/>
            <person name="Lugli G.A."/>
        </authorList>
    </citation>
    <scope>NUCLEOTIDE SEQUENCE [LARGE SCALE GENOMIC DNA]</scope>
    <source>
        <strain evidence="13 14">LMG 10736</strain>
    </source>
</reference>
<dbReference type="SUPFAM" id="SSF51730">
    <property type="entry name" value="FAD-linked oxidoreductase"/>
    <property type="match status" value="1"/>
</dbReference>
<dbReference type="EC" id="1.5.1.54" evidence="12"/>
<keyword evidence="6 12" id="KW-0274">FAD</keyword>
<dbReference type="GeneID" id="303203247"/>
<evidence type="ECO:0000256" key="8">
    <source>
        <dbReference type="ARBA" id="ARBA00023027"/>
    </source>
</evidence>